<gene>
    <name evidence="2" type="ORF">COX39_02540</name>
</gene>
<feature type="transmembrane region" description="Helical" evidence="1">
    <location>
        <begin position="20"/>
        <end position="43"/>
    </location>
</feature>
<dbReference type="AlphaFoldDB" id="A0A2G9YQI7"/>
<comment type="caution">
    <text evidence="2">The sequence shown here is derived from an EMBL/GenBank/DDBJ whole genome shotgun (WGS) entry which is preliminary data.</text>
</comment>
<organism evidence="2 3">
    <name type="scientific">Candidatus Nealsonbacteria bacterium CG23_combo_of_CG06-09_8_20_14_all_40_13</name>
    <dbReference type="NCBI Taxonomy" id="1974724"/>
    <lineage>
        <taxon>Bacteria</taxon>
        <taxon>Candidatus Nealsoniibacteriota</taxon>
    </lineage>
</organism>
<keyword evidence="1" id="KW-0812">Transmembrane</keyword>
<reference evidence="2 3" key="1">
    <citation type="submission" date="2017-09" db="EMBL/GenBank/DDBJ databases">
        <title>Depth-based differentiation of microbial function through sediment-hosted aquifers and enrichment of novel symbionts in the deep terrestrial subsurface.</title>
        <authorList>
            <person name="Probst A.J."/>
            <person name="Ladd B."/>
            <person name="Jarett J.K."/>
            <person name="Geller-Mcgrath D.E."/>
            <person name="Sieber C.M."/>
            <person name="Emerson J.B."/>
            <person name="Anantharaman K."/>
            <person name="Thomas B.C."/>
            <person name="Malmstrom R."/>
            <person name="Stieglmeier M."/>
            <person name="Klingl A."/>
            <person name="Woyke T."/>
            <person name="Ryan C.M."/>
            <person name="Banfield J.F."/>
        </authorList>
    </citation>
    <scope>NUCLEOTIDE SEQUENCE [LARGE SCALE GENOMIC DNA]</scope>
    <source>
        <strain evidence="2">CG23_combo_of_CG06-09_8_20_14_all_40_13</strain>
    </source>
</reference>
<evidence type="ECO:0000313" key="2">
    <source>
        <dbReference type="EMBL" id="PIP21510.1"/>
    </source>
</evidence>
<evidence type="ECO:0000256" key="1">
    <source>
        <dbReference type="SAM" id="Phobius"/>
    </source>
</evidence>
<keyword evidence="1" id="KW-0472">Membrane</keyword>
<sequence length="320" mass="35825">MSSTPEDLEKEAEKMKELRPISVVVITIVVAVVIGAGAGWFVVKRQAQRSVMQNWQAAQQVNKDVLQKLASLEKSESGLNQAADTINLHLSSLRDFKERNDRLVGISPRYATTLCDSWKYQTDFFETLLTYCQTKDGVKLNSAIGRADSWKRKADIITVSLPQAAKMPDSQMLDAAILRLQQVVGACQLTVVAGVPTLAMPVPPPPNSSYMQQVRLLLGEYKGTRLSFGEVLDRYNPNESWYSFKNRSDYRAEVNRRLSIRRRLENLYPTTLQEQSIQSSFISSLNYALDVMDSDSREGITMASQLINRQLEALAAKIGG</sequence>
<dbReference type="Proteomes" id="UP000231567">
    <property type="component" value="Unassembled WGS sequence"/>
</dbReference>
<evidence type="ECO:0000313" key="3">
    <source>
        <dbReference type="Proteomes" id="UP000231567"/>
    </source>
</evidence>
<name>A0A2G9YQI7_9BACT</name>
<protein>
    <submittedName>
        <fullName evidence="2">Uncharacterized protein</fullName>
    </submittedName>
</protein>
<accession>A0A2G9YQI7</accession>
<keyword evidence="1" id="KW-1133">Transmembrane helix</keyword>
<dbReference type="EMBL" id="PCRM01000035">
    <property type="protein sequence ID" value="PIP21510.1"/>
    <property type="molecule type" value="Genomic_DNA"/>
</dbReference>
<proteinExistence type="predicted"/>